<dbReference type="KEGG" id="adl:AURDEDRAFT_176585"/>
<evidence type="ECO:0000313" key="2">
    <source>
        <dbReference type="Proteomes" id="UP000006514"/>
    </source>
</evidence>
<gene>
    <name evidence="1" type="ORF">AURDEDRAFT_176585</name>
</gene>
<dbReference type="InterPro" id="IPR032675">
    <property type="entry name" value="LRR_dom_sf"/>
</dbReference>
<dbReference type="AlphaFoldDB" id="J0D687"/>
<reference evidence="2" key="1">
    <citation type="journal article" date="2012" name="Science">
        <title>The Paleozoic origin of enzymatic lignin decomposition reconstructed from 31 fungal genomes.</title>
        <authorList>
            <person name="Floudas D."/>
            <person name="Binder M."/>
            <person name="Riley R."/>
            <person name="Barry K."/>
            <person name="Blanchette R.A."/>
            <person name="Henrissat B."/>
            <person name="Martinez A.T."/>
            <person name="Otillar R."/>
            <person name="Spatafora J.W."/>
            <person name="Yadav J.S."/>
            <person name="Aerts A."/>
            <person name="Benoit I."/>
            <person name="Boyd A."/>
            <person name="Carlson A."/>
            <person name="Copeland A."/>
            <person name="Coutinho P.M."/>
            <person name="de Vries R.P."/>
            <person name="Ferreira P."/>
            <person name="Findley K."/>
            <person name="Foster B."/>
            <person name="Gaskell J."/>
            <person name="Glotzer D."/>
            <person name="Gorecki P."/>
            <person name="Heitman J."/>
            <person name="Hesse C."/>
            <person name="Hori C."/>
            <person name="Igarashi K."/>
            <person name="Jurgens J.A."/>
            <person name="Kallen N."/>
            <person name="Kersten P."/>
            <person name="Kohler A."/>
            <person name="Kuees U."/>
            <person name="Kumar T.K.A."/>
            <person name="Kuo A."/>
            <person name="LaButti K."/>
            <person name="Larrondo L.F."/>
            <person name="Lindquist E."/>
            <person name="Ling A."/>
            <person name="Lombard V."/>
            <person name="Lucas S."/>
            <person name="Lundell T."/>
            <person name="Martin R."/>
            <person name="McLaughlin D.J."/>
            <person name="Morgenstern I."/>
            <person name="Morin E."/>
            <person name="Murat C."/>
            <person name="Nagy L.G."/>
            <person name="Nolan M."/>
            <person name="Ohm R.A."/>
            <person name="Patyshakuliyeva A."/>
            <person name="Rokas A."/>
            <person name="Ruiz-Duenas F.J."/>
            <person name="Sabat G."/>
            <person name="Salamov A."/>
            <person name="Samejima M."/>
            <person name="Schmutz J."/>
            <person name="Slot J.C."/>
            <person name="St John F."/>
            <person name="Stenlid J."/>
            <person name="Sun H."/>
            <person name="Sun S."/>
            <person name="Syed K."/>
            <person name="Tsang A."/>
            <person name="Wiebenga A."/>
            <person name="Young D."/>
            <person name="Pisabarro A."/>
            <person name="Eastwood D.C."/>
            <person name="Martin F."/>
            <person name="Cullen D."/>
            <person name="Grigoriev I.V."/>
            <person name="Hibbett D.S."/>
        </authorList>
    </citation>
    <scope>NUCLEOTIDE SEQUENCE [LARGE SCALE GENOMIC DNA]</scope>
    <source>
        <strain evidence="2">TFB10046</strain>
    </source>
</reference>
<dbReference type="Proteomes" id="UP000006514">
    <property type="component" value="Unassembled WGS sequence"/>
</dbReference>
<dbReference type="SUPFAM" id="SSF52047">
    <property type="entry name" value="RNI-like"/>
    <property type="match status" value="1"/>
</dbReference>
<proteinExistence type="predicted"/>
<accession>J0D687</accession>
<keyword evidence="2" id="KW-1185">Reference proteome</keyword>
<dbReference type="InParanoid" id="J0D687"/>
<organism evidence="1 2">
    <name type="scientific">Auricularia subglabra (strain TFB-10046 / SS5)</name>
    <name type="common">White-rot fungus</name>
    <name type="synonym">Auricularia delicata (strain TFB10046)</name>
    <dbReference type="NCBI Taxonomy" id="717982"/>
    <lineage>
        <taxon>Eukaryota</taxon>
        <taxon>Fungi</taxon>
        <taxon>Dikarya</taxon>
        <taxon>Basidiomycota</taxon>
        <taxon>Agaricomycotina</taxon>
        <taxon>Agaricomycetes</taxon>
        <taxon>Auriculariales</taxon>
        <taxon>Auriculariaceae</taxon>
        <taxon>Auricularia</taxon>
    </lineage>
</organism>
<dbReference type="Gene3D" id="3.80.10.10">
    <property type="entry name" value="Ribonuclease Inhibitor"/>
    <property type="match status" value="1"/>
</dbReference>
<sequence length="221" mass="24719">MFTSAPALTHLVVDGLYSCTIVWAALCHCTGLAHLDIALYEPLDDPTSVPIFPLRLPVLRKLVLRYFGESLMSAWSEHLTMPRLESLDLQDASVELVPAVIRGMPSTLIDLSYSIMGTLIGPVDAGYLSVLGNLRSVCIKDASPAFLQYLREHDVWPKLESLHLRYGSFCDEEEEALLDLVRSRSERAETATLKRVVFDGADQQLWLTNLIDLYTLPVRES</sequence>
<evidence type="ECO:0000313" key="1">
    <source>
        <dbReference type="EMBL" id="EJD34373.1"/>
    </source>
</evidence>
<protein>
    <recommendedName>
        <fullName evidence="3">F-box domain-containing protein</fullName>
    </recommendedName>
</protein>
<name>J0D687_AURST</name>
<evidence type="ECO:0008006" key="3">
    <source>
        <dbReference type="Google" id="ProtNLM"/>
    </source>
</evidence>
<dbReference type="EMBL" id="JH687956">
    <property type="protein sequence ID" value="EJD34373.1"/>
    <property type="molecule type" value="Genomic_DNA"/>
</dbReference>